<comment type="caution">
    <text evidence="1">The sequence shown here is derived from an EMBL/GenBank/DDBJ whole genome shotgun (WGS) entry which is preliminary data.</text>
</comment>
<keyword evidence="2" id="KW-1185">Reference proteome</keyword>
<proteinExistence type="predicted"/>
<protein>
    <submittedName>
        <fullName evidence="1">Uncharacterized protein</fullName>
    </submittedName>
</protein>
<name>A0A0L8V4D0_9BACT</name>
<evidence type="ECO:0000313" key="2">
    <source>
        <dbReference type="Proteomes" id="UP000036958"/>
    </source>
</evidence>
<organism evidence="1 2">
    <name type="scientific">Sunxiuqinia dokdonensis</name>
    <dbReference type="NCBI Taxonomy" id="1409788"/>
    <lineage>
        <taxon>Bacteria</taxon>
        <taxon>Pseudomonadati</taxon>
        <taxon>Bacteroidota</taxon>
        <taxon>Bacteroidia</taxon>
        <taxon>Marinilabiliales</taxon>
        <taxon>Prolixibacteraceae</taxon>
        <taxon>Sunxiuqinia</taxon>
    </lineage>
</organism>
<accession>A0A0L8V4D0</accession>
<dbReference type="STRING" id="1409788.NC99_39090"/>
<sequence>MPDVLSMLTLLKSSHSSIKANYHAVKTQVLLIQFIAGDTVTAWYNQLF</sequence>
<evidence type="ECO:0000313" key="1">
    <source>
        <dbReference type="EMBL" id="KOH43279.1"/>
    </source>
</evidence>
<reference evidence="2" key="1">
    <citation type="submission" date="2015-07" db="EMBL/GenBank/DDBJ databases">
        <title>Genome sequencing of Sunxiuqinia dokdonensis strain SK.</title>
        <authorList>
            <person name="Ahn S."/>
            <person name="Kim B.-C."/>
        </authorList>
    </citation>
    <scope>NUCLEOTIDE SEQUENCE [LARGE SCALE GENOMIC DNA]</scope>
    <source>
        <strain evidence="2">SK</strain>
    </source>
</reference>
<dbReference type="Proteomes" id="UP000036958">
    <property type="component" value="Unassembled WGS sequence"/>
</dbReference>
<dbReference type="EMBL" id="LGIA01000193">
    <property type="protein sequence ID" value="KOH43279.1"/>
    <property type="molecule type" value="Genomic_DNA"/>
</dbReference>
<dbReference type="AlphaFoldDB" id="A0A0L8V4D0"/>
<gene>
    <name evidence="1" type="ORF">NC99_39090</name>
</gene>